<sequence length="267" mass="29252">MSRRWPLLTLALTLLLLAGARTAAAGQACDETPPGTEAVTRGLALAESVRQRLEASGAEVVLLARAGQDLSRHGLRWSHVGLAYRQPEDGSGGRAVWRVLHKLNHCGTAESAVYRQGLGQFFLDRPHRYEAAFAPLSPALQAQLLPRLRDDAQAVRLHEVRYSMVSYAWGQRYQQSNQWALEMLAADAAAGTRDAAQAWLQQRGFVPPVIQLDTFTRLGARLAMAHVAFDDHPTGERLAGRIGTVTADAMFRWLRDEGLAGAVTVVR</sequence>
<name>A0ABU9CN79_9BURK</name>
<feature type="signal peptide" evidence="1">
    <location>
        <begin position="1"/>
        <end position="23"/>
    </location>
</feature>
<evidence type="ECO:0000313" key="3">
    <source>
        <dbReference type="Proteomes" id="UP001365405"/>
    </source>
</evidence>
<feature type="chain" id="PRO_5046946071" evidence="1">
    <location>
        <begin position="24"/>
        <end position="267"/>
    </location>
</feature>
<reference evidence="2 3" key="1">
    <citation type="submission" date="2024-04" db="EMBL/GenBank/DDBJ databases">
        <title>Novel species of the genus Ideonella isolated from streams.</title>
        <authorList>
            <person name="Lu H."/>
        </authorList>
    </citation>
    <scope>NUCLEOTIDE SEQUENCE [LARGE SCALE GENOMIC DNA]</scope>
    <source>
        <strain evidence="2 3">DXS22W</strain>
    </source>
</reference>
<keyword evidence="3" id="KW-1185">Reference proteome</keyword>
<evidence type="ECO:0000256" key="1">
    <source>
        <dbReference type="SAM" id="SignalP"/>
    </source>
</evidence>
<dbReference type="InterPro" id="IPR014547">
    <property type="entry name" value="UCP028477"/>
</dbReference>
<organism evidence="2 3">
    <name type="scientific">Pseudaquabacterium inlustre</name>
    <dbReference type="NCBI Taxonomy" id="2984192"/>
    <lineage>
        <taxon>Bacteria</taxon>
        <taxon>Pseudomonadati</taxon>
        <taxon>Pseudomonadota</taxon>
        <taxon>Betaproteobacteria</taxon>
        <taxon>Burkholderiales</taxon>
        <taxon>Sphaerotilaceae</taxon>
        <taxon>Pseudaquabacterium</taxon>
    </lineage>
</organism>
<comment type="caution">
    <text evidence="2">The sequence shown here is derived from an EMBL/GenBank/DDBJ whole genome shotgun (WGS) entry which is preliminary data.</text>
</comment>
<dbReference type="EMBL" id="JBBUTH010000011">
    <property type="protein sequence ID" value="MEK8053278.1"/>
    <property type="molecule type" value="Genomic_DNA"/>
</dbReference>
<dbReference type="Pfam" id="PF09916">
    <property type="entry name" value="DUF2145"/>
    <property type="match status" value="1"/>
</dbReference>
<protein>
    <submittedName>
        <fullName evidence="2">DUF2145 domain-containing protein</fullName>
    </submittedName>
</protein>
<keyword evidence="1" id="KW-0732">Signal</keyword>
<evidence type="ECO:0000313" key="2">
    <source>
        <dbReference type="EMBL" id="MEK8053278.1"/>
    </source>
</evidence>
<gene>
    <name evidence="2" type="ORF">AACH10_23685</name>
</gene>
<dbReference type="RefSeq" id="WP_341413019.1">
    <property type="nucleotide sequence ID" value="NZ_JBBUTH010000011.1"/>
</dbReference>
<proteinExistence type="predicted"/>
<dbReference type="Proteomes" id="UP001365405">
    <property type="component" value="Unassembled WGS sequence"/>
</dbReference>
<accession>A0ABU9CN79</accession>